<sequence length="322" mass="34109">MGTSLLSSGSKTIPYMRMTETAIPCAVPILAKDFAYCQVPGGVELWNQNGFYSPGVCFTGYKARCTQTAPPGREWPLREQETAVRCVPAFYDCNAAGADQRFATSNFDGIVLSAPAFEIRWRGADLVRDSGAGEGEFSAFSSPSLRPFPTRTVTLQTGTDGTFLFPTAETTKTSTLESTLESPLQSPSQSSLQSPSPSPSAVVQSSHLEAGSVAGIVIGTIAIVALVVVGIVFLVLRHRSHARGRKFGSGYADGLTGDSTLQQRAVDFPVGEMEHKPMGPRELATVPGIYQSSQAYPGYPGGVLELDAIDNGLGHGSSTPMF</sequence>
<feature type="transmembrane region" description="Helical" evidence="2">
    <location>
        <begin position="213"/>
        <end position="236"/>
    </location>
</feature>
<dbReference type="EMBL" id="KQ030518">
    <property type="protein sequence ID" value="KJZ75394.1"/>
    <property type="molecule type" value="Genomic_DNA"/>
</dbReference>
<protein>
    <submittedName>
        <fullName evidence="3">Uncharacterized protein</fullName>
    </submittedName>
</protein>
<gene>
    <name evidence="3" type="ORF">HIM_05320</name>
</gene>
<keyword evidence="2" id="KW-1133">Transmembrane helix</keyword>
<evidence type="ECO:0000256" key="1">
    <source>
        <dbReference type="SAM" id="MobiDB-lite"/>
    </source>
</evidence>
<reference evidence="3 4" key="1">
    <citation type="journal article" date="2014" name="Genome Biol. Evol.">
        <title>Comparative genomics and transcriptomics analyses reveal divergent lifestyle features of nematode endoparasitic fungus Hirsutella minnesotensis.</title>
        <authorList>
            <person name="Lai Y."/>
            <person name="Liu K."/>
            <person name="Zhang X."/>
            <person name="Zhang X."/>
            <person name="Li K."/>
            <person name="Wang N."/>
            <person name="Shu C."/>
            <person name="Wu Y."/>
            <person name="Wang C."/>
            <person name="Bushley K.E."/>
            <person name="Xiang M."/>
            <person name="Liu X."/>
        </authorList>
    </citation>
    <scope>NUCLEOTIDE SEQUENCE [LARGE SCALE GENOMIC DNA]</scope>
    <source>
        <strain evidence="3 4">3608</strain>
    </source>
</reference>
<feature type="region of interest" description="Disordered" evidence="1">
    <location>
        <begin position="174"/>
        <end position="203"/>
    </location>
</feature>
<accession>A0A0F8A5I6</accession>
<dbReference type="Proteomes" id="UP000054481">
    <property type="component" value="Unassembled WGS sequence"/>
</dbReference>
<evidence type="ECO:0000313" key="4">
    <source>
        <dbReference type="Proteomes" id="UP000054481"/>
    </source>
</evidence>
<keyword evidence="2" id="KW-0812">Transmembrane</keyword>
<dbReference type="OrthoDB" id="4770059at2759"/>
<keyword evidence="2" id="KW-0472">Membrane</keyword>
<dbReference type="CDD" id="cd12087">
    <property type="entry name" value="TM_EGFR-like"/>
    <property type="match status" value="1"/>
</dbReference>
<organism evidence="3 4">
    <name type="scientific">Hirsutella minnesotensis 3608</name>
    <dbReference type="NCBI Taxonomy" id="1043627"/>
    <lineage>
        <taxon>Eukaryota</taxon>
        <taxon>Fungi</taxon>
        <taxon>Dikarya</taxon>
        <taxon>Ascomycota</taxon>
        <taxon>Pezizomycotina</taxon>
        <taxon>Sordariomycetes</taxon>
        <taxon>Hypocreomycetidae</taxon>
        <taxon>Hypocreales</taxon>
        <taxon>Ophiocordycipitaceae</taxon>
        <taxon>Hirsutella</taxon>
    </lineage>
</organism>
<evidence type="ECO:0000256" key="2">
    <source>
        <dbReference type="SAM" id="Phobius"/>
    </source>
</evidence>
<evidence type="ECO:0000313" key="3">
    <source>
        <dbReference type="EMBL" id="KJZ75394.1"/>
    </source>
</evidence>
<proteinExistence type="predicted"/>
<name>A0A0F8A5I6_9HYPO</name>
<keyword evidence="4" id="KW-1185">Reference proteome</keyword>
<dbReference type="AlphaFoldDB" id="A0A0F8A5I6"/>